<reference evidence="1" key="3">
    <citation type="submission" date="2023-06" db="EMBL/GenBank/DDBJ databases">
        <authorList>
            <person name="Lucena T."/>
            <person name="Sun Q."/>
        </authorList>
    </citation>
    <scope>NUCLEOTIDE SEQUENCE</scope>
    <source>
        <strain evidence="1">CECT 7398</strain>
    </source>
</reference>
<proteinExistence type="predicted"/>
<accession>A0ABT8BT28</accession>
<dbReference type="EMBL" id="JAUFQC010000036">
    <property type="protein sequence ID" value="MDN3612787.1"/>
    <property type="molecule type" value="Genomic_DNA"/>
</dbReference>
<evidence type="ECO:0000313" key="2">
    <source>
        <dbReference type="EMBL" id="MDN3612787.1"/>
    </source>
</evidence>
<dbReference type="InterPro" id="IPR022253">
    <property type="entry name" value="Ribosome_recyc_fac_bac"/>
</dbReference>
<gene>
    <name evidence="1" type="ORF">QWZ16_08950</name>
    <name evidence="2" type="ORF">QWZ16_24895</name>
</gene>
<sequence length="130" mass="14762">MAEALVIIALPSLVRRVGGDVVTLIKTDAHIYHCELKRVRRSRHWQLIGRLSDLVSLAKRLKQKHREAAFIVDKISALNDTICSHPTPLEDHLKLLLNNNPSMTLGELIAKTGCSLQQARRIRFDCEMME</sequence>
<comment type="caution">
    <text evidence="1">The sequence shown here is derived from an EMBL/GenBank/DDBJ whole genome shotgun (WGS) entry which is preliminary data.</text>
</comment>
<reference evidence="3" key="2">
    <citation type="journal article" date="2019" name="Int. J. Syst. Evol. Microbiol.">
        <title>The Global Catalogue of Microorganisms (GCM) 10K type strain sequencing project: providing services to taxonomists for standard genome sequencing and annotation.</title>
        <authorList>
            <consortium name="The Broad Institute Genomics Platform"/>
            <consortium name="The Broad Institute Genome Sequencing Center for Infectious Disease"/>
            <person name="Wu L."/>
            <person name="Ma J."/>
        </authorList>
    </citation>
    <scope>NUCLEOTIDE SEQUENCE [LARGE SCALE GENOMIC DNA]</scope>
    <source>
        <strain evidence="3">CECT 7398</strain>
    </source>
</reference>
<protein>
    <submittedName>
        <fullName evidence="1">Ribosome recycling factor family protein</fullName>
    </submittedName>
</protein>
<keyword evidence="3" id="KW-1185">Reference proteome</keyword>
<dbReference type="Pfam" id="PF12614">
    <property type="entry name" value="RRF_GI"/>
    <property type="match status" value="1"/>
</dbReference>
<dbReference type="RefSeq" id="WP_170882872.1">
    <property type="nucleotide sequence ID" value="NZ_JABEYA020000007.1"/>
</dbReference>
<dbReference type="Proteomes" id="UP001238540">
    <property type="component" value="Unassembled WGS sequence"/>
</dbReference>
<organism evidence="1 3">
    <name type="scientific">Vibrio ostreicida</name>
    <dbReference type="NCBI Taxonomy" id="526588"/>
    <lineage>
        <taxon>Bacteria</taxon>
        <taxon>Pseudomonadati</taxon>
        <taxon>Pseudomonadota</taxon>
        <taxon>Gammaproteobacteria</taxon>
        <taxon>Vibrionales</taxon>
        <taxon>Vibrionaceae</taxon>
        <taxon>Vibrio</taxon>
    </lineage>
</organism>
<dbReference type="EMBL" id="JAUFQC010000001">
    <property type="protein sequence ID" value="MDN3609823.1"/>
    <property type="molecule type" value="Genomic_DNA"/>
</dbReference>
<evidence type="ECO:0000313" key="1">
    <source>
        <dbReference type="EMBL" id="MDN3609823.1"/>
    </source>
</evidence>
<reference evidence="1" key="1">
    <citation type="journal article" date="2014" name="Int. J. Syst. Evol. Microbiol.">
        <title>Complete genome of a new Firmicutes species belonging to the dominant human colonic microbiota ('Ruminococcus bicirculans') reveals two chromosomes and a selective capacity to utilize plant glucans.</title>
        <authorList>
            <consortium name="NISC Comparative Sequencing Program"/>
            <person name="Wegmann U."/>
            <person name="Louis P."/>
            <person name="Goesmann A."/>
            <person name="Henrissat B."/>
            <person name="Duncan S.H."/>
            <person name="Flint H.J."/>
        </authorList>
    </citation>
    <scope>NUCLEOTIDE SEQUENCE</scope>
    <source>
        <strain evidence="1">CECT 7398</strain>
    </source>
</reference>
<name>A0ABT8BT28_9VIBR</name>
<evidence type="ECO:0000313" key="3">
    <source>
        <dbReference type="Proteomes" id="UP001238540"/>
    </source>
</evidence>